<dbReference type="Proteomes" id="UP000178744">
    <property type="component" value="Unassembled WGS sequence"/>
</dbReference>
<reference evidence="1 2" key="1">
    <citation type="journal article" date="2016" name="Nat. Commun.">
        <title>Thousands of microbial genomes shed light on interconnected biogeochemical processes in an aquifer system.</title>
        <authorList>
            <person name="Anantharaman K."/>
            <person name="Brown C.T."/>
            <person name="Hug L.A."/>
            <person name="Sharon I."/>
            <person name="Castelle C.J."/>
            <person name="Probst A.J."/>
            <person name="Thomas B.C."/>
            <person name="Singh A."/>
            <person name="Wilkins M.J."/>
            <person name="Karaoz U."/>
            <person name="Brodie E.L."/>
            <person name="Williams K.H."/>
            <person name="Hubbard S.S."/>
            <person name="Banfield J.F."/>
        </authorList>
    </citation>
    <scope>NUCLEOTIDE SEQUENCE [LARGE SCALE GENOMIC DNA]</scope>
</reference>
<dbReference type="SUPFAM" id="SSF48295">
    <property type="entry name" value="TrpR-like"/>
    <property type="match status" value="1"/>
</dbReference>
<organism evidence="1 2">
    <name type="scientific">Candidatus Colwellbacteria bacterium RIFCSPLOWO2_01_FULL_48_10</name>
    <dbReference type="NCBI Taxonomy" id="1797690"/>
    <lineage>
        <taxon>Bacteria</taxon>
        <taxon>Candidatus Colwelliibacteriota</taxon>
    </lineage>
</organism>
<dbReference type="GO" id="GO:0043565">
    <property type="term" value="F:sequence-specific DNA binding"/>
    <property type="evidence" value="ECO:0007669"/>
    <property type="project" value="InterPro"/>
</dbReference>
<dbReference type="GO" id="GO:0003700">
    <property type="term" value="F:DNA-binding transcription factor activity"/>
    <property type="evidence" value="ECO:0007669"/>
    <property type="project" value="InterPro"/>
</dbReference>
<dbReference type="EMBL" id="MHIY01000003">
    <property type="protein sequence ID" value="OGY60319.1"/>
    <property type="molecule type" value="Genomic_DNA"/>
</dbReference>
<evidence type="ECO:0000313" key="2">
    <source>
        <dbReference type="Proteomes" id="UP000178744"/>
    </source>
</evidence>
<comment type="caution">
    <text evidence="1">The sequence shown here is derived from an EMBL/GenBank/DDBJ whole genome shotgun (WGS) entry which is preliminary data.</text>
</comment>
<dbReference type="InterPro" id="IPR010921">
    <property type="entry name" value="Trp_repressor/repl_initiator"/>
</dbReference>
<protein>
    <submittedName>
        <fullName evidence="1">Uncharacterized protein</fullName>
    </submittedName>
</protein>
<evidence type="ECO:0000313" key="1">
    <source>
        <dbReference type="EMBL" id="OGY60319.1"/>
    </source>
</evidence>
<dbReference type="Pfam" id="PF01371">
    <property type="entry name" value="Trp_repressor"/>
    <property type="match status" value="1"/>
</dbReference>
<dbReference type="AlphaFoldDB" id="A0A1G1Z7A9"/>
<dbReference type="InterPro" id="IPR000831">
    <property type="entry name" value="Trp_repress"/>
</dbReference>
<gene>
    <name evidence="1" type="ORF">A3B23_00250</name>
</gene>
<dbReference type="InterPro" id="IPR038116">
    <property type="entry name" value="TrpR-like_sf"/>
</dbReference>
<name>A0A1G1Z7A9_9BACT</name>
<dbReference type="Gene3D" id="1.10.1270.10">
    <property type="entry name" value="TrpR-like"/>
    <property type="match status" value="1"/>
</dbReference>
<sequence>MKTSGKELTRRQRQKALEILLREIAAVKTGMNLGRLLDLLLTYHEKEAILRRLTIGNMLKHKNTYRAIGKALGVSAITISKVRDILEARGYGRNPQRKRIYSRDKDTEDRPLLGYYKGARSIV</sequence>
<accession>A0A1G1Z7A9</accession>
<proteinExistence type="predicted"/>